<name>A0A6A5KRF7_9PLEO</name>
<dbReference type="EMBL" id="ML975249">
    <property type="protein sequence ID" value="KAF1838720.1"/>
    <property type="molecule type" value="Genomic_DNA"/>
</dbReference>
<reference evidence="2" key="1">
    <citation type="submission" date="2020-01" db="EMBL/GenBank/DDBJ databases">
        <authorList>
            <consortium name="DOE Joint Genome Institute"/>
            <person name="Haridas S."/>
            <person name="Albert R."/>
            <person name="Binder M."/>
            <person name="Bloem J."/>
            <person name="Labutti K."/>
            <person name="Salamov A."/>
            <person name="Andreopoulos B."/>
            <person name="Baker S.E."/>
            <person name="Barry K."/>
            <person name="Bills G."/>
            <person name="Bluhm B.H."/>
            <person name="Cannon C."/>
            <person name="Castanera R."/>
            <person name="Culley D.E."/>
            <person name="Daum C."/>
            <person name="Ezra D."/>
            <person name="Gonzalez J.B."/>
            <person name="Henrissat B."/>
            <person name="Kuo A."/>
            <person name="Liang C."/>
            <person name="Lipzen A."/>
            <person name="Lutzoni F."/>
            <person name="Magnuson J."/>
            <person name="Mondo S."/>
            <person name="Nolan M."/>
            <person name="Ohm R."/>
            <person name="Pangilinan J."/>
            <person name="Park H.-J."/>
            <person name="Ramirez L."/>
            <person name="Alfaro M."/>
            <person name="Sun H."/>
            <person name="Tritt A."/>
            <person name="Yoshinaga Y."/>
            <person name="Zwiers L.-H."/>
            <person name="Turgeon B.G."/>
            <person name="Goodwin S.B."/>
            <person name="Spatafora J.W."/>
            <person name="Crous P.W."/>
            <person name="Grigoriev I.V."/>
        </authorList>
    </citation>
    <scope>NUCLEOTIDE SEQUENCE</scope>
    <source>
        <strain evidence="2">P77</strain>
    </source>
</reference>
<organism evidence="2 3">
    <name type="scientific">Decorospora gaudefroyi</name>
    <dbReference type="NCBI Taxonomy" id="184978"/>
    <lineage>
        <taxon>Eukaryota</taxon>
        <taxon>Fungi</taxon>
        <taxon>Dikarya</taxon>
        <taxon>Ascomycota</taxon>
        <taxon>Pezizomycotina</taxon>
        <taxon>Dothideomycetes</taxon>
        <taxon>Pleosporomycetidae</taxon>
        <taxon>Pleosporales</taxon>
        <taxon>Pleosporineae</taxon>
        <taxon>Pleosporaceae</taxon>
        <taxon>Decorospora</taxon>
    </lineage>
</organism>
<evidence type="ECO:0000313" key="3">
    <source>
        <dbReference type="Proteomes" id="UP000800040"/>
    </source>
</evidence>
<protein>
    <submittedName>
        <fullName evidence="2">Uncharacterized protein</fullName>
    </submittedName>
</protein>
<feature type="region of interest" description="Disordered" evidence="1">
    <location>
        <begin position="79"/>
        <end position="110"/>
    </location>
</feature>
<proteinExistence type="predicted"/>
<evidence type="ECO:0000313" key="2">
    <source>
        <dbReference type="EMBL" id="KAF1838720.1"/>
    </source>
</evidence>
<dbReference type="Proteomes" id="UP000800040">
    <property type="component" value="Unassembled WGS sequence"/>
</dbReference>
<accession>A0A6A5KRF7</accession>
<feature type="compositionally biased region" description="Polar residues" evidence="1">
    <location>
        <begin position="92"/>
        <end position="102"/>
    </location>
</feature>
<evidence type="ECO:0000256" key="1">
    <source>
        <dbReference type="SAM" id="MobiDB-lite"/>
    </source>
</evidence>
<gene>
    <name evidence="2" type="ORF">BDW02DRAFT_336007</name>
</gene>
<sequence length="110" mass="12901">MINLLQPHRHTSSFYKRMFCFTHHFPLTRPQSRYDRIHTIRQHHHCKQKPFFKGTANNPSVEKQHPKLNAQTYPHVPIIIRPDHPSYPPHPTANNLTPSSHHGISPNLLP</sequence>
<dbReference type="AlphaFoldDB" id="A0A6A5KRF7"/>
<keyword evidence="3" id="KW-1185">Reference proteome</keyword>